<dbReference type="Proteomes" id="UP000521872">
    <property type="component" value="Unassembled WGS sequence"/>
</dbReference>
<evidence type="ECO:0000313" key="2">
    <source>
        <dbReference type="Proteomes" id="UP000521872"/>
    </source>
</evidence>
<sequence>MALAISHFRLYPCVFYPFTGFSLLQGVPYHNSRAAFKSVPRFQQFLSRLAELGTGRMTATQGRDEDCSTRAFNLAASLMRRRKTRISGGSTCHQRILKASTRPSKKLE</sequence>
<proteinExistence type="predicted"/>
<organism evidence="1 2">
    <name type="scientific">Agrocybe pediades</name>
    <dbReference type="NCBI Taxonomy" id="84607"/>
    <lineage>
        <taxon>Eukaryota</taxon>
        <taxon>Fungi</taxon>
        <taxon>Dikarya</taxon>
        <taxon>Basidiomycota</taxon>
        <taxon>Agaricomycotina</taxon>
        <taxon>Agaricomycetes</taxon>
        <taxon>Agaricomycetidae</taxon>
        <taxon>Agaricales</taxon>
        <taxon>Agaricineae</taxon>
        <taxon>Strophariaceae</taxon>
        <taxon>Agrocybe</taxon>
    </lineage>
</organism>
<comment type="caution">
    <text evidence="1">The sequence shown here is derived from an EMBL/GenBank/DDBJ whole genome shotgun (WGS) entry which is preliminary data.</text>
</comment>
<keyword evidence="2" id="KW-1185">Reference proteome</keyword>
<accession>A0A8H4QIJ9</accession>
<dbReference type="EMBL" id="JAACJL010000057">
    <property type="protein sequence ID" value="KAF4611765.1"/>
    <property type="molecule type" value="Genomic_DNA"/>
</dbReference>
<protein>
    <submittedName>
        <fullName evidence="1">Uncharacterized protein</fullName>
    </submittedName>
</protein>
<reference evidence="1 2" key="1">
    <citation type="submission" date="2019-12" db="EMBL/GenBank/DDBJ databases">
        <authorList>
            <person name="Floudas D."/>
            <person name="Bentzer J."/>
            <person name="Ahren D."/>
            <person name="Johansson T."/>
            <person name="Persson P."/>
            <person name="Tunlid A."/>
        </authorList>
    </citation>
    <scope>NUCLEOTIDE SEQUENCE [LARGE SCALE GENOMIC DNA]</scope>
    <source>
        <strain evidence="1 2">CBS 102.39</strain>
    </source>
</reference>
<dbReference type="AlphaFoldDB" id="A0A8H4QIJ9"/>
<name>A0A8H4QIJ9_9AGAR</name>
<evidence type="ECO:0000313" key="1">
    <source>
        <dbReference type="EMBL" id="KAF4611765.1"/>
    </source>
</evidence>
<gene>
    <name evidence="1" type="ORF">D9613_003595</name>
</gene>